<keyword evidence="9 13" id="KW-0378">Hydrolase</keyword>
<evidence type="ECO:0000256" key="12">
    <source>
        <dbReference type="PIRSR" id="PIRSR600223-1"/>
    </source>
</evidence>
<comment type="subcellular location">
    <subcellularLocation>
        <location evidence="2">Cell membrane</location>
        <topology evidence="2">Multi-pass membrane protein</topology>
    </subcellularLocation>
    <subcellularLocation>
        <location evidence="14">Membrane</location>
        <topology evidence="14">Multi-pass membrane protein</topology>
    </subcellularLocation>
</comment>
<keyword evidence="17" id="KW-1185">Reference proteome</keyword>
<dbReference type="PATRIC" id="fig|336831.14.peg.18"/>
<evidence type="ECO:0000256" key="6">
    <source>
        <dbReference type="ARBA" id="ARBA00022475"/>
    </source>
</evidence>
<comment type="catalytic activity">
    <reaction evidence="1 13">
        <text>Cleavage of hydrophobic, N-terminal signal or leader sequences from secreted and periplasmic proteins.</text>
        <dbReference type="EC" id="3.4.21.89"/>
    </reaction>
</comment>
<dbReference type="InterPro" id="IPR019757">
    <property type="entry name" value="Pept_S26A_signal_pept_1_Lys-AS"/>
</dbReference>
<dbReference type="STRING" id="336831.WG68_15275"/>
<sequence>MAGYFAILLVLLTLVSGLIWLFDALVLAPKRKERLVLAQSGAAGQLPAETSDTLLKEPAVVETAKSIFPVIAAITLFRSFLYEPFQIPSGSMMPTLLVGDFILVEKYSYDVKDPVWRKTLYHNKLPKHGDVAVFKYPEQPTVDFIKRIVGLPGDRIIYRDKQLYIEKACVEGQTSGCGALERVAQTLLPDNQFYQGQLPQSRYREALGENGHDILVTRGVPDQIRGYYQQQGTAVDEFMVPAGHYFAIGDNRDNSRDSRFWGFVPADNLVGKAVFIWMSFEFSENPNSWLPGWVPVGVRFERLGKIE</sequence>
<dbReference type="EMBL" id="LAHO01000016">
    <property type="protein sequence ID" value="KKO44414.1"/>
    <property type="molecule type" value="Genomic_DNA"/>
</dbReference>
<accession>A0A0M2V1Z9</accession>
<dbReference type="AlphaFoldDB" id="A0A0M2V1Z9"/>
<dbReference type="PROSITE" id="PS00501">
    <property type="entry name" value="SPASE_I_1"/>
    <property type="match status" value="1"/>
</dbReference>
<dbReference type="NCBIfam" id="TIGR02227">
    <property type="entry name" value="sigpep_I_bact"/>
    <property type="match status" value="1"/>
</dbReference>
<dbReference type="InterPro" id="IPR036286">
    <property type="entry name" value="LexA/Signal_pep-like_sf"/>
</dbReference>
<comment type="caution">
    <text evidence="14">Lacks conserved residue(s) required for the propagation of feature annotation.</text>
</comment>
<dbReference type="GO" id="GO:0004252">
    <property type="term" value="F:serine-type endopeptidase activity"/>
    <property type="evidence" value="ECO:0007669"/>
    <property type="project" value="InterPro"/>
</dbReference>
<evidence type="ECO:0000313" key="17">
    <source>
        <dbReference type="Proteomes" id="UP000034228"/>
    </source>
</evidence>
<gene>
    <name evidence="16" type="ORF">WG68_15275</name>
</gene>
<evidence type="ECO:0000256" key="14">
    <source>
        <dbReference type="RuleBase" id="RU362042"/>
    </source>
</evidence>
<dbReference type="PRINTS" id="PR00727">
    <property type="entry name" value="LEADERPTASE"/>
</dbReference>
<evidence type="ECO:0000259" key="15">
    <source>
        <dbReference type="Pfam" id="PF10502"/>
    </source>
</evidence>
<evidence type="ECO:0000256" key="4">
    <source>
        <dbReference type="ARBA" id="ARBA00013208"/>
    </source>
</evidence>
<comment type="caution">
    <text evidence="16">The sequence shown here is derived from an EMBL/GenBank/DDBJ whole genome shotgun (WGS) entry which is preliminary data.</text>
</comment>
<dbReference type="InterPro" id="IPR019756">
    <property type="entry name" value="Pept_S26A_signal_pept_1_Ser-AS"/>
</dbReference>
<dbReference type="PANTHER" id="PTHR43390">
    <property type="entry name" value="SIGNAL PEPTIDASE I"/>
    <property type="match status" value="1"/>
</dbReference>
<name>A0A0M2V1Z9_9GAMM</name>
<dbReference type="PROSITE" id="PS00760">
    <property type="entry name" value="SPASE_I_2"/>
    <property type="match status" value="1"/>
</dbReference>
<comment type="similarity">
    <text evidence="3 14">Belongs to the peptidase S26 family.</text>
</comment>
<keyword evidence="6" id="KW-1003">Cell membrane</keyword>
<evidence type="ECO:0000256" key="1">
    <source>
        <dbReference type="ARBA" id="ARBA00000677"/>
    </source>
</evidence>
<dbReference type="GO" id="GO:0006465">
    <property type="term" value="P:signal peptide processing"/>
    <property type="evidence" value="ECO:0007669"/>
    <property type="project" value="InterPro"/>
</dbReference>
<evidence type="ECO:0000313" key="16">
    <source>
        <dbReference type="EMBL" id="KKO44414.1"/>
    </source>
</evidence>
<evidence type="ECO:0000256" key="9">
    <source>
        <dbReference type="ARBA" id="ARBA00022801"/>
    </source>
</evidence>
<dbReference type="Gene3D" id="2.170.230.10">
    <property type="match status" value="1"/>
</dbReference>
<dbReference type="InterPro" id="IPR000223">
    <property type="entry name" value="Pept_S26A_signal_pept_1"/>
</dbReference>
<dbReference type="CDD" id="cd06530">
    <property type="entry name" value="S26_SPase_I"/>
    <property type="match status" value="1"/>
</dbReference>
<organism evidence="16 17">
    <name type="scientific">Arsukibacterium ikkense</name>
    <dbReference type="NCBI Taxonomy" id="336831"/>
    <lineage>
        <taxon>Bacteria</taxon>
        <taxon>Pseudomonadati</taxon>
        <taxon>Pseudomonadota</taxon>
        <taxon>Gammaproteobacteria</taxon>
        <taxon>Chromatiales</taxon>
        <taxon>Chromatiaceae</taxon>
        <taxon>Arsukibacterium</taxon>
    </lineage>
</organism>
<dbReference type="PANTHER" id="PTHR43390:SF1">
    <property type="entry name" value="CHLOROPLAST PROCESSING PEPTIDASE"/>
    <property type="match status" value="1"/>
</dbReference>
<keyword evidence="7 13" id="KW-0645">Protease</keyword>
<dbReference type="RefSeq" id="WP_046558593.1">
    <property type="nucleotide sequence ID" value="NZ_LAHO01000016.1"/>
</dbReference>
<feature type="active site" evidence="12">
    <location>
        <position position="91"/>
    </location>
</feature>
<evidence type="ECO:0000256" key="3">
    <source>
        <dbReference type="ARBA" id="ARBA00009370"/>
    </source>
</evidence>
<dbReference type="OrthoDB" id="9815782at2"/>
<evidence type="ECO:0000256" key="2">
    <source>
        <dbReference type="ARBA" id="ARBA00004651"/>
    </source>
</evidence>
<dbReference type="GO" id="GO:0005886">
    <property type="term" value="C:plasma membrane"/>
    <property type="evidence" value="ECO:0007669"/>
    <property type="project" value="UniProtKB-SubCell"/>
</dbReference>
<dbReference type="InterPro" id="IPR019533">
    <property type="entry name" value="Peptidase_S26"/>
</dbReference>
<keyword evidence="11 13" id="KW-0472">Membrane</keyword>
<dbReference type="Pfam" id="PF10502">
    <property type="entry name" value="Peptidase_S26"/>
    <property type="match status" value="1"/>
</dbReference>
<evidence type="ECO:0000256" key="5">
    <source>
        <dbReference type="ARBA" id="ARBA00019232"/>
    </source>
</evidence>
<dbReference type="Proteomes" id="UP000034228">
    <property type="component" value="Unassembled WGS sequence"/>
</dbReference>
<evidence type="ECO:0000256" key="11">
    <source>
        <dbReference type="ARBA" id="ARBA00023136"/>
    </source>
</evidence>
<dbReference type="Gene3D" id="2.10.109.10">
    <property type="entry name" value="Umud Fragment, subunit A"/>
    <property type="match status" value="1"/>
</dbReference>
<protein>
    <recommendedName>
        <fullName evidence="5 13">Signal peptidase I</fullName>
        <ecNumber evidence="4 13">3.4.21.89</ecNumber>
    </recommendedName>
</protein>
<keyword evidence="10 13" id="KW-1133">Transmembrane helix</keyword>
<evidence type="ECO:0000256" key="8">
    <source>
        <dbReference type="ARBA" id="ARBA00022692"/>
    </source>
</evidence>
<proteinExistence type="inferred from homology"/>
<dbReference type="SUPFAM" id="SSF51306">
    <property type="entry name" value="LexA/Signal peptidase"/>
    <property type="match status" value="1"/>
</dbReference>
<feature type="domain" description="Peptidase S26" evidence="15">
    <location>
        <begin position="61"/>
        <end position="278"/>
    </location>
</feature>
<dbReference type="InterPro" id="IPR019766">
    <property type="entry name" value="Sign_pep_all-beta_subdom"/>
</dbReference>
<dbReference type="EC" id="3.4.21.89" evidence="4 13"/>
<feature type="transmembrane region" description="Helical" evidence="13">
    <location>
        <begin position="6"/>
        <end position="28"/>
    </location>
</feature>
<evidence type="ECO:0000256" key="10">
    <source>
        <dbReference type="ARBA" id="ARBA00022989"/>
    </source>
</evidence>
<evidence type="ECO:0000256" key="7">
    <source>
        <dbReference type="ARBA" id="ARBA00022670"/>
    </source>
</evidence>
<feature type="active site" evidence="12">
    <location>
        <position position="146"/>
    </location>
</feature>
<reference evidence="16 17" key="1">
    <citation type="submission" date="2015-03" db="EMBL/GenBank/DDBJ databases">
        <title>Draft genome sequences of two protease-producing strains of Arsukibacterium isolated from two cold and alkaline environments.</title>
        <authorList>
            <person name="Lylloff J.E."/>
            <person name="Skov L.B."/>
            <person name="Jepsen M."/>
            <person name="Hallin P.F."/>
            <person name="Sorensen S.J."/>
            <person name="Stougaard P."/>
            <person name="Glaring M.A."/>
        </authorList>
    </citation>
    <scope>NUCLEOTIDE SEQUENCE [LARGE SCALE GENOMIC DNA]</scope>
    <source>
        <strain evidence="16 17">GCM72</strain>
    </source>
</reference>
<evidence type="ECO:0000256" key="13">
    <source>
        <dbReference type="RuleBase" id="RU003993"/>
    </source>
</evidence>
<dbReference type="GO" id="GO:0009003">
    <property type="term" value="F:signal peptidase activity"/>
    <property type="evidence" value="ECO:0007669"/>
    <property type="project" value="UniProtKB-EC"/>
</dbReference>
<keyword evidence="8 13" id="KW-0812">Transmembrane</keyword>